<feature type="compositionally biased region" description="Low complexity" evidence="1">
    <location>
        <begin position="41"/>
        <end position="52"/>
    </location>
</feature>
<feature type="compositionally biased region" description="Pro residues" evidence="1">
    <location>
        <begin position="58"/>
        <end position="95"/>
    </location>
</feature>
<evidence type="ECO:0000256" key="2">
    <source>
        <dbReference type="SAM" id="Phobius"/>
    </source>
</evidence>
<organism evidence="3 4">
    <name type="scientific">Candidatus Yanofskybacteria bacterium RIFCSPHIGHO2_02_FULL_43_22</name>
    <dbReference type="NCBI Taxonomy" id="1802681"/>
    <lineage>
        <taxon>Bacteria</taxon>
        <taxon>Candidatus Yanofskyibacteriota</taxon>
    </lineage>
</organism>
<feature type="compositionally biased region" description="Pro residues" evidence="1">
    <location>
        <begin position="201"/>
        <end position="215"/>
    </location>
</feature>
<keyword evidence="2" id="KW-1133">Transmembrane helix</keyword>
<name>A0A1F8FP72_9BACT</name>
<reference evidence="3 4" key="1">
    <citation type="journal article" date="2016" name="Nat. Commun.">
        <title>Thousands of microbial genomes shed light on interconnected biogeochemical processes in an aquifer system.</title>
        <authorList>
            <person name="Anantharaman K."/>
            <person name="Brown C.T."/>
            <person name="Hug L.A."/>
            <person name="Sharon I."/>
            <person name="Castelle C.J."/>
            <person name="Probst A.J."/>
            <person name="Thomas B.C."/>
            <person name="Singh A."/>
            <person name="Wilkins M.J."/>
            <person name="Karaoz U."/>
            <person name="Brodie E.L."/>
            <person name="Williams K.H."/>
            <person name="Hubbard S.S."/>
            <person name="Banfield J.F."/>
        </authorList>
    </citation>
    <scope>NUCLEOTIDE SEQUENCE [LARGE SCALE GENOMIC DNA]</scope>
</reference>
<feature type="region of interest" description="Disordered" evidence="1">
    <location>
        <begin position="1"/>
        <end position="226"/>
    </location>
</feature>
<comment type="caution">
    <text evidence="3">The sequence shown here is derived from an EMBL/GenBank/DDBJ whole genome shotgun (WGS) entry which is preliminary data.</text>
</comment>
<dbReference type="AlphaFoldDB" id="A0A1F8FP72"/>
<feature type="compositionally biased region" description="Pro residues" evidence="1">
    <location>
        <begin position="143"/>
        <end position="157"/>
    </location>
</feature>
<keyword evidence="2" id="KW-0812">Transmembrane</keyword>
<gene>
    <name evidence="3" type="ORF">A3J47_00795</name>
</gene>
<protein>
    <submittedName>
        <fullName evidence="3">Uncharacterized protein</fullName>
    </submittedName>
</protein>
<dbReference type="EMBL" id="MGJV01000018">
    <property type="protein sequence ID" value="OGN14934.1"/>
    <property type="molecule type" value="Genomic_DNA"/>
</dbReference>
<proteinExistence type="predicted"/>
<dbReference type="Proteomes" id="UP000176581">
    <property type="component" value="Unassembled WGS sequence"/>
</dbReference>
<sequence>MPDDQINKASTIDDLVKELSKNNSSNQPPPNLPGVKVEIKPTITAPQPTPIQSEPSKPVQPTPSRPQPVIPSIAPKPPISMPPKPTPPTMPPRPSEPIGMAKPSPIQEYRSSIRTMGEDITSIKSGQKPSGVDVPRRVAPEAPKAPLPGAPAAPAPTGPMSSVGLGKTERTGPLAGLPKPPTIPNRLGPTIGLGQTGKTGPLPPLAGGPPAPEKPSGPFKEPKVQPSIAVPGEKKGLSTTFYLLIAGLLVVGGFLYWFMVLRVAEPEVVVSPTPIPTVTPTPVIRNLSDIFFAKGGPASGGTPINFEIVLSDNISSDFKTFVNTLTVASGDFLKINLVKDAGGTLVPLNWLDMFDMDLAIYPFDLKDSIANSATLVYGQTEMFSKEGVISFDAQDLKKTVFVARVMDMAAVKLMMKDWELTIVEDLADYLLIADTSKEASVNFLDNAYRGAPIRYKNFPFPDVAVDYAVVEAAGQSYLVIVGSREAMYATIDVLLGQ</sequence>
<feature type="transmembrane region" description="Helical" evidence="2">
    <location>
        <begin position="241"/>
        <end position="259"/>
    </location>
</feature>
<evidence type="ECO:0000256" key="1">
    <source>
        <dbReference type="SAM" id="MobiDB-lite"/>
    </source>
</evidence>
<evidence type="ECO:0000313" key="3">
    <source>
        <dbReference type="EMBL" id="OGN14934.1"/>
    </source>
</evidence>
<keyword evidence="2" id="KW-0472">Membrane</keyword>
<accession>A0A1F8FP72</accession>
<evidence type="ECO:0000313" key="4">
    <source>
        <dbReference type="Proteomes" id="UP000176581"/>
    </source>
</evidence>